<accession>A0AAV7HP25</accession>
<dbReference type="AlphaFoldDB" id="A0AAV7HP25"/>
<comment type="caution">
    <text evidence="1">The sequence shown here is derived from an EMBL/GenBank/DDBJ whole genome shotgun (WGS) entry which is preliminary data.</text>
</comment>
<gene>
    <name evidence="1" type="ORF">KQX54_004587</name>
</gene>
<keyword evidence="2" id="KW-1185">Reference proteome</keyword>
<proteinExistence type="predicted"/>
<dbReference type="Proteomes" id="UP000826195">
    <property type="component" value="Unassembled WGS sequence"/>
</dbReference>
<evidence type="ECO:0000313" key="1">
    <source>
        <dbReference type="EMBL" id="KAH0545922.1"/>
    </source>
</evidence>
<reference evidence="1 2" key="1">
    <citation type="journal article" date="2021" name="J. Hered.">
        <title>A chromosome-level genome assembly of the parasitoid wasp, Cotesia glomerata (Hymenoptera: Braconidae).</title>
        <authorList>
            <person name="Pinto B.J."/>
            <person name="Weis J.J."/>
            <person name="Gamble T."/>
            <person name="Ode P.J."/>
            <person name="Paul R."/>
            <person name="Zaspel J.M."/>
        </authorList>
    </citation>
    <scope>NUCLEOTIDE SEQUENCE [LARGE SCALE GENOMIC DNA]</scope>
    <source>
        <strain evidence="1">CgM1</strain>
    </source>
</reference>
<dbReference type="EMBL" id="JAHXZJ010002237">
    <property type="protein sequence ID" value="KAH0545922.1"/>
    <property type="molecule type" value="Genomic_DNA"/>
</dbReference>
<evidence type="ECO:0000313" key="2">
    <source>
        <dbReference type="Proteomes" id="UP000826195"/>
    </source>
</evidence>
<name>A0AAV7HP25_COTGL</name>
<sequence length="142" mass="16151">MTRRCDSNPAQYHRNRRFGHLVHALGRAANGAKLPSMGLCLNASKAISFLVKGGNDIFRSLRCIIADTKAVYKSSEHQRRDDIVCSVYIPRRGTFSSRRNTVEQARVRRSSRRDFARATSTLKFISASRLICAAKSFRNLWF</sequence>
<protein>
    <submittedName>
        <fullName evidence="1">Uncharacterized protein</fullName>
    </submittedName>
</protein>
<organism evidence="1 2">
    <name type="scientific">Cotesia glomerata</name>
    <name type="common">Lepidopteran parasitic wasp</name>
    <name type="synonym">Apanteles glomeratus</name>
    <dbReference type="NCBI Taxonomy" id="32391"/>
    <lineage>
        <taxon>Eukaryota</taxon>
        <taxon>Metazoa</taxon>
        <taxon>Ecdysozoa</taxon>
        <taxon>Arthropoda</taxon>
        <taxon>Hexapoda</taxon>
        <taxon>Insecta</taxon>
        <taxon>Pterygota</taxon>
        <taxon>Neoptera</taxon>
        <taxon>Endopterygota</taxon>
        <taxon>Hymenoptera</taxon>
        <taxon>Apocrita</taxon>
        <taxon>Ichneumonoidea</taxon>
        <taxon>Braconidae</taxon>
        <taxon>Microgastrinae</taxon>
        <taxon>Cotesia</taxon>
    </lineage>
</organism>